<protein>
    <submittedName>
        <fullName evidence="1">Uncharacterized protein</fullName>
    </submittedName>
</protein>
<dbReference type="RefSeq" id="WP_115321701.1">
    <property type="nucleotide sequence ID" value="NZ_AP022561.1"/>
</dbReference>
<name>A0A378VAQ2_9MYCO</name>
<gene>
    <name evidence="1" type="ORF">MAIC_42430</name>
</gene>
<dbReference type="KEGG" id="maic:MAIC_42430"/>
<keyword evidence="2" id="KW-1185">Reference proteome</keyword>
<organism evidence="1 2">
    <name type="scientific">Mycolicibacterium aichiense</name>
    <dbReference type="NCBI Taxonomy" id="1799"/>
    <lineage>
        <taxon>Bacteria</taxon>
        <taxon>Bacillati</taxon>
        <taxon>Actinomycetota</taxon>
        <taxon>Actinomycetes</taxon>
        <taxon>Mycobacteriales</taxon>
        <taxon>Mycobacteriaceae</taxon>
        <taxon>Mycolicibacterium</taxon>
    </lineage>
</organism>
<proteinExistence type="predicted"/>
<dbReference type="EMBL" id="AP022561">
    <property type="protein sequence ID" value="BBX09440.1"/>
    <property type="molecule type" value="Genomic_DNA"/>
</dbReference>
<reference evidence="1 2" key="1">
    <citation type="journal article" date="2019" name="Emerg. Microbes Infect.">
        <title>Comprehensive subspecies identification of 175 nontuberculous mycobacteria species based on 7547 genomic profiles.</title>
        <authorList>
            <person name="Matsumoto Y."/>
            <person name="Kinjo T."/>
            <person name="Motooka D."/>
            <person name="Nabeya D."/>
            <person name="Jung N."/>
            <person name="Uechi K."/>
            <person name="Horii T."/>
            <person name="Iida T."/>
            <person name="Fujita J."/>
            <person name="Nakamura S."/>
        </authorList>
    </citation>
    <scope>NUCLEOTIDE SEQUENCE [LARGE SCALE GENOMIC DNA]</scope>
    <source>
        <strain evidence="1 2">JCM 6376</strain>
    </source>
</reference>
<accession>A0A378VAQ2</accession>
<sequence>MKVQRIERFSIPITGSRESLSFDGGTTVRTLKRALNKLPLDGKIQLDYSQIIVMHVHDDIEVDGE</sequence>
<dbReference type="Proteomes" id="UP000467327">
    <property type="component" value="Chromosome"/>
</dbReference>
<evidence type="ECO:0000313" key="2">
    <source>
        <dbReference type="Proteomes" id="UP000467327"/>
    </source>
</evidence>
<dbReference type="AlphaFoldDB" id="A0A378VAQ2"/>
<evidence type="ECO:0000313" key="1">
    <source>
        <dbReference type="EMBL" id="BBX09440.1"/>
    </source>
</evidence>